<dbReference type="SUPFAM" id="SSF53254">
    <property type="entry name" value="Phosphoglycerate mutase-like"/>
    <property type="match status" value="1"/>
</dbReference>
<dbReference type="Proteomes" id="UP000020218">
    <property type="component" value="Unassembled WGS sequence"/>
</dbReference>
<dbReference type="Pfam" id="PF00300">
    <property type="entry name" value="His_Phos_1"/>
    <property type="match status" value="1"/>
</dbReference>
<dbReference type="PATRIC" id="fig|1454001.3.peg.3597"/>
<dbReference type="AlphaFoldDB" id="A0A011M5S6"/>
<dbReference type="InterPro" id="IPR013078">
    <property type="entry name" value="His_Pase_superF_clade-1"/>
</dbReference>
<reference evidence="1" key="1">
    <citation type="submission" date="2014-02" db="EMBL/GenBank/DDBJ databases">
        <title>Expanding our view of genomic diversity in Candidatus Accumulibacter clades.</title>
        <authorList>
            <person name="Skennerton C.T."/>
            <person name="Barr J.J."/>
            <person name="Slater F.R."/>
            <person name="Bond P.L."/>
            <person name="Tyson G.W."/>
        </authorList>
    </citation>
    <scope>NUCLEOTIDE SEQUENCE [LARGE SCALE GENOMIC DNA]</scope>
</reference>
<keyword evidence="2" id="KW-1185">Reference proteome</keyword>
<protein>
    <submittedName>
        <fullName evidence="1">Phosphoserine phosphatase 2</fullName>
        <ecNumber evidence="1">3.1.3.3</ecNumber>
    </submittedName>
</protein>
<accession>A0A011M5S6</accession>
<organism evidence="1 2">
    <name type="scientific">Candidatus Accumulibacter adjunctus</name>
    <dbReference type="NCBI Taxonomy" id="1454001"/>
    <lineage>
        <taxon>Bacteria</taxon>
        <taxon>Pseudomonadati</taxon>
        <taxon>Pseudomonadota</taxon>
        <taxon>Betaproteobacteria</taxon>
        <taxon>Candidatus Accumulibacter</taxon>
    </lineage>
</organism>
<gene>
    <name evidence="1" type="primary">pspB</name>
    <name evidence="1" type="ORF">AW08_03566</name>
</gene>
<dbReference type="Gene3D" id="3.40.50.1240">
    <property type="entry name" value="Phosphoglycerate mutase-like"/>
    <property type="match status" value="1"/>
</dbReference>
<evidence type="ECO:0000313" key="1">
    <source>
        <dbReference type="EMBL" id="EXI64943.1"/>
    </source>
</evidence>
<dbReference type="GO" id="GO:0016787">
    <property type="term" value="F:hydrolase activity"/>
    <property type="evidence" value="ECO:0007669"/>
    <property type="project" value="UniProtKB-KW"/>
</dbReference>
<evidence type="ECO:0000313" key="2">
    <source>
        <dbReference type="Proteomes" id="UP000020218"/>
    </source>
</evidence>
<dbReference type="EMBL" id="JFAX01000031">
    <property type="protein sequence ID" value="EXI64943.1"/>
    <property type="molecule type" value="Genomic_DNA"/>
</dbReference>
<comment type="caution">
    <text evidence="1">The sequence shown here is derived from an EMBL/GenBank/DDBJ whole genome shotgun (WGS) entry which is preliminary data.</text>
</comment>
<dbReference type="CDD" id="cd07067">
    <property type="entry name" value="HP_PGM_like"/>
    <property type="match status" value="1"/>
</dbReference>
<dbReference type="EC" id="3.1.3.3" evidence="1"/>
<proteinExistence type="predicted"/>
<keyword evidence="1" id="KW-0378">Hydrolase</keyword>
<dbReference type="STRING" id="1454001.AW08_03566"/>
<sequence>MRLFLIRHPRPLLDDGICYGRLDVDAEDPQPVAARLRPLLPDATPVISSPLQRAHRLASALHPRPSCDARLQEIDFGDWEGLRWECIERRLLDAWAADVLHFVPPGGESVAMLRARAIDCVGDLPANDCALVTHAGVIRVLLGHWLRLPLDEWSRLPLDFGSITLLELAAGNGGGRSGSGAILHYLNRRGGAGAF</sequence>
<dbReference type="SMART" id="SM00855">
    <property type="entry name" value="PGAM"/>
    <property type="match status" value="1"/>
</dbReference>
<dbReference type="InterPro" id="IPR029033">
    <property type="entry name" value="His_PPase_superfam"/>
</dbReference>
<name>A0A011M5S6_9PROT</name>